<protein>
    <submittedName>
        <fullName evidence="1">Uncharacterized protein</fullName>
    </submittedName>
</protein>
<accession>H1VYW4</accession>
<reference evidence="2" key="1">
    <citation type="journal article" date="2012" name="Nat. Genet.">
        <title>Lifestyle transitions in plant pathogenic Colletotrichum fungi deciphered by genome and transcriptome analyses.</title>
        <authorList>
            <person name="O'Connell R.J."/>
            <person name="Thon M.R."/>
            <person name="Hacquard S."/>
            <person name="Amyotte S.G."/>
            <person name="Kleemann J."/>
            <person name="Torres M.F."/>
            <person name="Damm U."/>
            <person name="Buiate E.A."/>
            <person name="Epstein L."/>
            <person name="Alkan N."/>
            <person name="Altmueller J."/>
            <person name="Alvarado-Balderrama L."/>
            <person name="Bauser C.A."/>
            <person name="Becker C."/>
            <person name="Birren B.W."/>
            <person name="Chen Z."/>
            <person name="Choi J."/>
            <person name="Crouch J.A."/>
            <person name="Duvick J.P."/>
            <person name="Farman M.A."/>
            <person name="Gan P."/>
            <person name="Heiman D."/>
            <person name="Henrissat B."/>
            <person name="Howard R.J."/>
            <person name="Kabbage M."/>
            <person name="Koch C."/>
            <person name="Kracher B."/>
            <person name="Kubo Y."/>
            <person name="Law A.D."/>
            <person name="Lebrun M.-H."/>
            <person name="Lee Y.-H."/>
            <person name="Miyara I."/>
            <person name="Moore N."/>
            <person name="Neumann U."/>
            <person name="Nordstroem K."/>
            <person name="Panaccione D.G."/>
            <person name="Panstruga R."/>
            <person name="Place M."/>
            <person name="Proctor R.H."/>
            <person name="Prusky D."/>
            <person name="Rech G."/>
            <person name="Reinhardt R."/>
            <person name="Rollins J.A."/>
            <person name="Rounsley S."/>
            <person name="Schardl C.L."/>
            <person name="Schwartz D.C."/>
            <person name="Shenoy N."/>
            <person name="Shirasu K."/>
            <person name="Sikhakolli U.R."/>
            <person name="Stueber K."/>
            <person name="Sukno S.A."/>
            <person name="Sweigard J.A."/>
            <person name="Takano Y."/>
            <person name="Takahara H."/>
            <person name="Trail F."/>
            <person name="van der Does H.C."/>
            <person name="Voll L.M."/>
            <person name="Will I."/>
            <person name="Young S."/>
            <person name="Zeng Q."/>
            <person name="Zhang J."/>
            <person name="Zhou S."/>
            <person name="Dickman M.B."/>
            <person name="Schulze-Lefert P."/>
            <person name="Ver Loren van Themaat E."/>
            <person name="Ma L.-J."/>
            <person name="Vaillancourt L.J."/>
        </authorList>
    </citation>
    <scope>NUCLEOTIDE SEQUENCE [LARGE SCALE GENOMIC DNA]</scope>
    <source>
        <strain evidence="2">IMI 349063</strain>
    </source>
</reference>
<sequence length="70" mass="7747">MGDAEKRHDDIAKVLSVLVLRDAVWKIHDLRAAGPSSEVESLANSQEGEVMVEFCRVNGLSFESRLHLLA</sequence>
<evidence type="ECO:0000313" key="1">
    <source>
        <dbReference type="EMBL" id="CCF45426.1"/>
    </source>
</evidence>
<organism evidence="1 2">
    <name type="scientific">Colletotrichum higginsianum (strain IMI 349063)</name>
    <name type="common">Crucifer anthracnose fungus</name>
    <dbReference type="NCBI Taxonomy" id="759273"/>
    <lineage>
        <taxon>Eukaryota</taxon>
        <taxon>Fungi</taxon>
        <taxon>Dikarya</taxon>
        <taxon>Ascomycota</taxon>
        <taxon>Pezizomycotina</taxon>
        <taxon>Sordariomycetes</taxon>
        <taxon>Hypocreomycetidae</taxon>
        <taxon>Glomerellales</taxon>
        <taxon>Glomerellaceae</taxon>
        <taxon>Colletotrichum</taxon>
        <taxon>Colletotrichum destructivum species complex</taxon>
    </lineage>
</organism>
<dbReference type="Proteomes" id="UP000007174">
    <property type="component" value="Unassembled WGS sequence"/>
</dbReference>
<proteinExistence type="predicted"/>
<dbReference type="EMBL" id="CACQ02007745">
    <property type="protein sequence ID" value="CCF45426.1"/>
    <property type="molecule type" value="Genomic_DNA"/>
</dbReference>
<evidence type="ECO:0000313" key="2">
    <source>
        <dbReference type="Proteomes" id="UP000007174"/>
    </source>
</evidence>
<gene>
    <name evidence="1" type="ORF">CH063_03597</name>
</gene>
<dbReference type="HOGENOM" id="CLU_2757648_0_0_1"/>
<name>H1VYW4_COLHI</name>
<dbReference type="AlphaFoldDB" id="H1VYW4"/>